<comment type="caution">
    <text evidence="1">The sequence shown here is derived from an EMBL/GenBank/DDBJ whole genome shotgun (WGS) entry which is preliminary data.</text>
</comment>
<proteinExistence type="predicted"/>
<name>A0ABS9L8J3_9MICC</name>
<accession>A0ABS9L8J3</accession>
<organism evidence="1 2">
    <name type="scientific">Arthrobacter hankyongi</name>
    <dbReference type="NCBI Taxonomy" id="2904801"/>
    <lineage>
        <taxon>Bacteria</taxon>
        <taxon>Bacillati</taxon>
        <taxon>Actinomycetota</taxon>
        <taxon>Actinomycetes</taxon>
        <taxon>Micrococcales</taxon>
        <taxon>Micrococcaceae</taxon>
        <taxon>Arthrobacter</taxon>
    </lineage>
</organism>
<protein>
    <submittedName>
        <fullName evidence="1">Uncharacterized protein</fullName>
    </submittedName>
</protein>
<dbReference type="Proteomes" id="UP001165368">
    <property type="component" value="Unassembled WGS sequence"/>
</dbReference>
<dbReference type="EMBL" id="JAKLTQ010000009">
    <property type="protein sequence ID" value="MCG2622918.1"/>
    <property type="molecule type" value="Genomic_DNA"/>
</dbReference>
<evidence type="ECO:0000313" key="2">
    <source>
        <dbReference type="Proteomes" id="UP001165368"/>
    </source>
</evidence>
<keyword evidence="2" id="KW-1185">Reference proteome</keyword>
<sequence length="157" mass="16967">MAFFGAARQARRDDKELGKGLWRRLHDRYRRGLDRYHQILEGVADEALYAELVAVADQLSGQLPEVRRCCTAAQREAPSEGMDVPGGRLGRMHRYLSKAGNSVAAAAEAAAMARLAGEQRGPLGDAGVPAAVASVRRQAAVVLEDIAEAVRCLEARD</sequence>
<evidence type="ECO:0000313" key="1">
    <source>
        <dbReference type="EMBL" id="MCG2622918.1"/>
    </source>
</evidence>
<reference evidence="1" key="1">
    <citation type="submission" date="2022-01" db="EMBL/GenBank/DDBJ databases">
        <authorList>
            <person name="Jo J.-H."/>
            <person name="Im W.-T."/>
        </authorList>
    </citation>
    <scope>NUCLEOTIDE SEQUENCE</scope>
    <source>
        <strain evidence="1">I2-34</strain>
    </source>
</reference>
<dbReference type="RefSeq" id="WP_237821702.1">
    <property type="nucleotide sequence ID" value="NZ_JAKLTQ010000009.1"/>
</dbReference>
<gene>
    <name evidence="1" type="ORF">LVY72_13530</name>
</gene>